<evidence type="ECO:0000313" key="1">
    <source>
        <dbReference type="EMBL" id="RBP06384.1"/>
    </source>
</evidence>
<dbReference type="InterPro" id="IPR029063">
    <property type="entry name" value="SAM-dependent_MTases_sf"/>
</dbReference>
<dbReference type="Proteomes" id="UP000253529">
    <property type="component" value="Unassembled WGS sequence"/>
</dbReference>
<keyword evidence="2" id="KW-1185">Reference proteome</keyword>
<dbReference type="SUPFAM" id="SSF53335">
    <property type="entry name" value="S-adenosyl-L-methionine-dependent methyltransferases"/>
    <property type="match status" value="1"/>
</dbReference>
<organism evidence="1 2">
    <name type="scientific">Roseiarcus fermentans</name>
    <dbReference type="NCBI Taxonomy" id="1473586"/>
    <lineage>
        <taxon>Bacteria</taxon>
        <taxon>Pseudomonadati</taxon>
        <taxon>Pseudomonadota</taxon>
        <taxon>Alphaproteobacteria</taxon>
        <taxon>Hyphomicrobiales</taxon>
        <taxon>Roseiarcaceae</taxon>
        <taxon>Roseiarcus</taxon>
    </lineage>
</organism>
<evidence type="ECO:0000313" key="2">
    <source>
        <dbReference type="Proteomes" id="UP000253529"/>
    </source>
</evidence>
<name>A0A366EVM6_9HYPH</name>
<accession>A0A366EVM6</accession>
<reference evidence="1 2" key="1">
    <citation type="submission" date="2018-06" db="EMBL/GenBank/DDBJ databases">
        <title>Genomic Encyclopedia of Type Strains, Phase IV (KMG-IV): sequencing the most valuable type-strain genomes for metagenomic binning, comparative biology and taxonomic classification.</title>
        <authorList>
            <person name="Goeker M."/>
        </authorList>
    </citation>
    <scope>NUCLEOTIDE SEQUENCE [LARGE SCALE GENOMIC DNA]</scope>
    <source>
        <strain evidence="1 2">DSM 24875</strain>
    </source>
</reference>
<sequence length="296" mass="32847">MTSWSIRPAARSISRRLRRAAEALDGFASDGPSSLPAAAALDNYVEGPPSAQNAVDALQGWNMALPPEVGVTAGAGAFYADPRILWALDEFGPLEGRKVLELGPLEASHTYMIEQRRPASLLAVEANRLSFLRCLVVKELLDLKIARFELGNFAPWLETTGRRFDLIVASGVLYHMANPIRLLELLSLRADSVYLWTHYASDEAMPPGDPRRMAFVGEAEVCETHGVSVRCRKRSYWGAWKNSSFCGGLYDLHRWIEKDDILTLLGALGFDDVRTAHDEPDHHNGPAFSIFARRSR</sequence>
<dbReference type="EMBL" id="QNRK01000031">
    <property type="protein sequence ID" value="RBP06384.1"/>
    <property type="molecule type" value="Genomic_DNA"/>
</dbReference>
<proteinExistence type="predicted"/>
<protein>
    <recommendedName>
        <fullName evidence="3">Methyltransferase family protein</fullName>
    </recommendedName>
</protein>
<dbReference type="AlphaFoldDB" id="A0A366EVM6"/>
<gene>
    <name evidence="1" type="ORF">DFR50_1314</name>
</gene>
<comment type="caution">
    <text evidence="1">The sequence shown here is derived from an EMBL/GenBank/DDBJ whole genome shotgun (WGS) entry which is preliminary data.</text>
</comment>
<dbReference type="Gene3D" id="3.40.50.150">
    <property type="entry name" value="Vaccinia Virus protein VP39"/>
    <property type="match status" value="1"/>
</dbReference>
<evidence type="ECO:0008006" key="3">
    <source>
        <dbReference type="Google" id="ProtNLM"/>
    </source>
</evidence>